<evidence type="ECO:0000256" key="6">
    <source>
        <dbReference type="ARBA" id="ARBA00051951"/>
    </source>
</evidence>
<dbReference type="GO" id="GO:0008202">
    <property type="term" value="P:steroid metabolic process"/>
    <property type="evidence" value="ECO:0007669"/>
    <property type="project" value="UniProtKB-KW"/>
</dbReference>
<dbReference type="InterPro" id="IPR036188">
    <property type="entry name" value="FAD/NAD-bd_sf"/>
</dbReference>
<evidence type="ECO:0000256" key="7">
    <source>
        <dbReference type="ARBA" id="ARBA00061147"/>
    </source>
</evidence>
<dbReference type="InterPro" id="IPR027477">
    <property type="entry name" value="Succ_DH/fumarate_Rdtase_cat_sf"/>
</dbReference>
<evidence type="ECO:0000313" key="12">
    <source>
        <dbReference type="Proteomes" id="UP000272400"/>
    </source>
</evidence>
<dbReference type="Proteomes" id="UP000272400">
    <property type="component" value="Unassembled WGS sequence"/>
</dbReference>
<protein>
    <recommendedName>
        <fullName evidence="9">3-oxosteroid 1-dehydrogenase</fullName>
        <ecNumber evidence="8">1.3.99.4</ecNumber>
    </recommendedName>
</protein>
<keyword evidence="5" id="KW-0753">Steroid metabolism</keyword>
<dbReference type="AlphaFoldDB" id="A0A3N1CWJ1"/>
<accession>A0A3N1CWJ1</accession>
<keyword evidence="4" id="KW-0560">Oxidoreductase</keyword>
<evidence type="ECO:0000256" key="9">
    <source>
        <dbReference type="ARBA" id="ARBA00069709"/>
    </source>
</evidence>
<evidence type="ECO:0000256" key="3">
    <source>
        <dbReference type="ARBA" id="ARBA00022827"/>
    </source>
</evidence>
<dbReference type="PANTHER" id="PTHR43400">
    <property type="entry name" value="FUMARATE REDUCTASE"/>
    <property type="match status" value="1"/>
</dbReference>
<evidence type="ECO:0000313" key="11">
    <source>
        <dbReference type="EMBL" id="ROO85651.1"/>
    </source>
</evidence>
<dbReference type="Gene3D" id="3.50.50.60">
    <property type="entry name" value="FAD/NAD(P)-binding domain"/>
    <property type="match status" value="2"/>
</dbReference>
<comment type="cofactor">
    <cofactor evidence="1">
        <name>FAD</name>
        <dbReference type="ChEBI" id="CHEBI:57692"/>
    </cofactor>
</comment>
<dbReference type="Pfam" id="PF00890">
    <property type="entry name" value="FAD_binding_2"/>
    <property type="match status" value="1"/>
</dbReference>
<reference evidence="11 12" key="1">
    <citation type="submission" date="2018-11" db="EMBL/GenBank/DDBJ databases">
        <title>Sequencing the genomes of 1000 actinobacteria strains.</title>
        <authorList>
            <person name="Klenk H.-P."/>
        </authorList>
    </citation>
    <scope>NUCLEOTIDE SEQUENCE [LARGE SCALE GENOMIC DNA]</scope>
    <source>
        <strain evidence="11 12">DSM 44254</strain>
    </source>
</reference>
<dbReference type="InterPro" id="IPR003953">
    <property type="entry name" value="FAD-dep_OxRdtase_2_FAD-bd"/>
</dbReference>
<name>A0A3N1CWJ1_9ACTN</name>
<dbReference type="FunFam" id="3.50.50.60:FF:000208">
    <property type="entry name" value="3-ketosteroid dehydrogenase"/>
    <property type="match status" value="1"/>
</dbReference>
<feature type="domain" description="FAD-dependent oxidoreductase 2 FAD-binding" evidence="10">
    <location>
        <begin position="10"/>
        <end position="537"/>
    </location>
</feature>
<evidence type="ECO:0000256" key="2">
    <source>
        <dbReference type="ARBA" id="ARBA00022630"/>
    </source>
</evidence>
<comment type="catalytic activity">
    <reaction evidence="6">
        <text>a 3-oxosteroid + A = a 3-oxo-Delta(1)-steroid + AH2</text>
        <dbReference type="Rhea" id="RHEA:13329"/>
        <dbReference type="ChEBI" id="CHEBI:13193"/>
        <dbReference type="ChEBI" id="CHEBI:17499"/>
        <dbReference type="ChEBI" id="CHEBI:20156"/>
        <dbReference type="ChEBI" id="CHEBI:47788"/>
        <dbReference type="EC" id="1.3.99.4"/>
    </reaction>
</comment>
<evidence type="ECO:0000256" key="5">
    <source>
        <dbReference type="ARBA" id="ARBA00023221"/>
    </source>
</evidence>
<keyword evidence="3" id="KW-0274">FAD</keyword>
<dbReference type="SUPFAM" id="SSF51905">
    <property type="entry name" value="FAD/NAD(P)-binding domain"/>
    <property type="match status" value="1"/>
</dbReference>
<organism evidence="11 12">
    <name type="scientific">Actinocorallia herbida</name>
    <dbReference type="NCBI Taxonomy" id="58109"/>
    <lineage>
        <taxon>Bacteria</taxon>
        <taxon>Bacillati</taxon>
        <taxon>Actinomycetota</taxon>
        <taxon>Actinomycetes</taxon>
        <taxon>Streptosporangiales</taxon>
        <taxon>Thermomonosporaceae</taxon>
        <taxon>Actinocorallia</taxon>
    </lineage>
</organism>
<evidence type="ECO:0000256" key="8">
    <source>
        <dbReference type="ARBA" id="ARBA00066536"/>
    </source>
</evidence>
<dbReference type="OrthoDB" id="9813348at2"/>
<dbReference type="EMBL" id="RJKE01000001">
    <property type="protein sequence ID" value="ROO85651.1"/>
    <property type="molecule type" value="Genomic_DNA"/>
</dbReference>
<dbReference type="PANTHER" id="PTHR43400:SF10">
    <property type="entry name" value="3-OXOSTEROID 1-DEHYDROGENASE"/>
    <property type="match status" value="1"/>
</dbReference>
<evidence type="ECO:0000256" key="1">
    <source>
        <dbReference type="ARBA" id="ARBA00001974"/>
    </source>
</evidence>
<sequence length="556" mass="58992">MSTHWDHSYDVVSVGSGGGGLVAALAARDAGGTALVLEKRDLLGGSTAMSGGVVWIPNNPLMQDEGVPDSDEAGMQYFEATVGDVGPASTVERRRAFITEGAAMTRFLTGLGVRLVRCPGYSDYYSDQPGGSAEGRSMEPPPYDGKQLGPWLAKVQPGMAAGIGLVVKTNELRDVQYFNRSLRSFLIAARVQARTTIAKVTGRRLLTNGTALVAQMVKAAADRDVELWTGAAFTEFVVEDGRVTGVEVVKDGARLLIEARRGVVVAAGGFAHNKALRERYSGDQKVTGEWSFANPGDTGDAIEAALRLGAATDLLDEAWWLPGPSPLLGVNTLNAARNRPGAIIVDASGSRFVNESNSYVEVGKAMFARDKTARAVPAWVVFDEGYRRRYAHRRSLNVGKIPAEWLAKGLVKKADTLEDLAGICGIDAAGLTAQVKRWNSYAEKGEDPDYGRGRSAYNDCLGDPGYRINPSVGPLTEGPYYAFELFPADVGTCGGLVGDEHGRVLREDGAPIPGLYATGNGTATVTGRHYLGAGASIAYSMVYGYISARHAMASGS</sequence>
<dbReference type="RefSeq" id="WP_123665135.1">
    <property type="nucleotide sequence ID" value="NZ_RJKE01000001.1"/>
</dbReference>
<evidence type="ECO:0000259" key="10">
    <source>
        <dbReference type="Pfam" id="PF00890"/>
    </source>
</evidence>
<proteinExistence type="inferred from homology"/>
<dbReference type="PRINTS" id="PR00411">
    <property type="entry name" value="PNDRDTASEI"/>
</dbReference>
<dbReference type="EC" id="1.3.99.4" evidence="8"/>
<dbReference type="GO" id="GO:0047571">
    <property type="term" value="F:3-oxosteroid 1-dehydrogenase activity"/>
    <property type="evidence" value="ECO:0007669"/>
    <property type="project" value="UniProtKB-EC"/>
</dbReference>
<keyword evidence="2" id="KW-0285">Flavoprotein</keyword>
<keyword evidence="5" id="KW-0443">Lipid metabolism</keyword>
<dbReference type="SUPFAM" id="SSF56425">
    <property type="entry name" value="Succinate dehydrogenase/fumarate reductase flavoprotein, catalytic domain"/>
    <property type="match status" value="1"/>
</dbReference>
<keyword evidence="12" id="KW-1185">Reference proteome</keyword>
<dbReference type="InterPro" id="IPR050315">
    <property type="entry name" value="FAD-oxidoreductase_2"/>
</dbReference>
<comment type="caution">
    <text evidence="11">The sequence shown here is derived from an EMBL/GenBank/DDBJ whole genome shotgun (WGS) entry which is preliminary data.</text>
</comment>
<gene>
    <name evidence="11" type="ORF">EDD29_3197</name>
</gene>
<comment type="similarity">
    <text evidence="7">Belongs to the FAD-dependent oxidoreductase 2 family. 3-oxosteroid dehydrogenase subfamily.</text>
</comment>
<evidence type="ECO:0000256" key="4">
    <source>
        <dbReference type="ARBA" id="ARBA00023002"/>
    </source>
</evidence>